<comment type="PTM">
    <text evidence="9">Sulfation is important for activity and for the binding to a putative membrane receptor.</text>
</comment>
<organism evidence="10">
    <name type="scientific">Brassica napus</name>
    <name type="common">Rape</name>
    <dbReference type="NCBI Taxonomy" id="3708"/>
    <lineage>
        <taxon>Eukaryota</taxon>
        <taxon>Viridiplantae</taxon>
        <taxon>Streptophyta</taxon>
        <taxon>Embryophyta</taxon>
        <taxon>Tracheophyta</taxon>
        <taxon>Spermatophyta</taxon>
        <taxon>Magnoliopsida</taxon>
        <taxon>eudicotyledons</taxon>
        <taxon>Gunneridae</taxon>
        <taxon>Pentapetalae</taxon>
        <taxon>rosids</taxon>
        <taxon>malvids</taxon>
        <taxon>Brassicales</taxon>
        <taxon>Brassicaceae</taxon>
        <taxon>Brassiceae</taxon>
        <taxon>Brassica</taxon>
    </lineage>
</organism>
<comment type="similarity">
    <text evidence="2 9">Belongs to the phytosulfokine family.</text>
</comment>
<comment type="subcellular location">
    <subcellularLocation>
        <location evidence="1 9">Secreted</location>
    </subcellularLocation>
</comment>
<dbReference type="GO" id="GO:0005576">
    <property type="term" value="C:extracellular region"/>
    <property type="evidence" value="ECO:0007669"/>
    <property type="project" value="UniProtKB-SubCell"/>
</dbReference>
<evidence type="ECO:0000256" key="1">
    <source>
        <dbReference type="ARBA" id="ARBA00004613"/>
    </source>
</evidence>
<keyword evidence="7 9" id="KW-0221">Differentiation</keyword>
<evidence type="ECO:0000256" key="8">
    <source>
        <dbReference type="ARBA" id="ARBA00023030"/>
    </source>
</evidence>
<keyword evidence="8 9" id="KW-0339">Growth factor</keyword>
<dbReference type="PANTHER" id="PTHR33285">
    <property type="entry name" value="PHYTOSULFOKINES 3"/>
    <property type="match status" value="1"/>
</dbReference>
<reference evidence="10" key="1">
    <citation type="submission" date="2021-01" db="EMBL/GenBank/DDBJ databases">
        <authorList>
            <consortium name="Genoscope - CEA"/>
            <person name="William W."/>
        </authorList>
    </citation>
    <scope>NUCLEOTIDE SEQUENCE</scope>
</reference>
<evidence type="ECO:0000256" key="3">
    <source>
        <dbReference type="ARBA" id="ARBA00022473"/>
    </source>
</evidence>
<comment type="function">
    <text evidence="9">Promotes plant cell differentiation, organogenesis and somatic embryogenesis as well as cell proliferation.</text>
</comment>
<evidence type="ECO:0000256" key="9">
    <source>
        <dbReference type="RuleBase" id="RU368031"/>
    </source>
</evidence>
<dbReference type="GO" id="GO:0008083">
    <property type="term" value="F:growth factor activity"/>
    <property type="evidence" value="ECO:0007669"/>
    <property type="project" value="UniProtKB-UniRule"/>
</dbReference>
<dbReference type="EMBL" id="HG994367">
    <property type="protein sequence ID" value="CAF1706766.1"/>
    <property type="molecule type" value="Genomic_DNA"/>
</dbReference>
<sequence>MAKLTTFFIIVALLLFSTLTYASARPISTSVYPEEISIEVSQQYPHCSYCIQIIYVVHLLIIMVEIQYTHVRIYFCYAQKLEQGEENCEGVGEEECVLIRRTLVAHTDYIYTQNHNHP</sequence>
<proteinExistence type="inferred from homology"/>
<evidence type="ECO:0000256" key="7">
    <source>
        <dbReference type="ARBA" id="ARBA00022782"/>
    </source>
</evidence>
<protein>
    <recommendedName>
        <fullName evidence="9">Phytosulfokine</fullName>
    </recommendedName>
    <component>
        <recommendedName>
            <fullName evidence="9">Phytosulfokine-alpha</fullName>
            <shortName evidence="9">PSK-alpha</shortName>
            <shortName evidence="9">Phytosulfokine-a</shortName>
        </recommendedName>
    </component>
    <component>
        <recommendedName>
            <fullName evidence="9">Phytosulfokine-beta</fullName>
            <shortName evidence="9">PSK-beta</shortName>
            <shortName evidence="9">Phytosulfokine-b</shortName>
        </recommendedName>
    </component>
</protein>
<dbReference type="PANTHER" id="PTHR33285:SF30">
    <property type="entry name" value="PHYTOSULFOKINES 5"/>
    <property type="match status" value="1"/>
</dbReference>
<dbReference type="GO" id="GO:0008283">
    <property type="term" value="P:cell population proliferation"/>
    <property type="evidence" value="ECO:0007669"/>
    <property type="project" value="UniProtKB-UniRule"/>
</dbReference>
<keyword evidence="4 9" id="KW-0964">Secreted</keyword>
<accession>A0A816IG40</accession>
<keyword evidence="6 9" id="KW-0732">Signal</keyword>
<evidence type="ECO:0000256" key="5">
    <source>
        <dbReference type="ARBA" id="ARBA00022641"/>
    </source>
</evidence>
<feature type="chain" id="PRO_5033110821" description="Phytosulfokine" evidence="9">
    <location>
        <begin position="25"/>
        <end position="118"/>
    </location>
</feature>
<feature type="signal peptide" evidence="9">
    <location>
        <begin position="1"/>
        <end position="24"/>
    </location>
</feature>
<evidence type="ECO:0000313" key="10">
    <source>
        <dbReference type="EMBL" id="CAF1706766.1"/>
    </source>
</evidence>
<keyword evidence="3 9" id="KW-0217">Developmental protein</keyword>
<comment type="PTM">
    <text evidence="9">PSK-alpha is produced by endopeptidase digestion. PSK-beta is produced from PSK-alpha by exopeptidase digestion.</text>
</comment>
<evidence type="ECO:0000256" key="6">
    <source>
        <dbReference type="ARBA" id="ARBA00022729"/>
    </source>
</evidence>
<dbReference type="InterPro" id="IPR009438">
    <property type="entry name" value="Phytosulfokine"/>
</dbReference>
<gene>
    <name evidence="10" type="ORF">DARMORV10_C03P59780.1</name>
</gene>
<evidence type="ECO:0000256" key="2">
    <source>
        <dbReference type="ARBA" id="ARBA00010781"/>
    </source>
</evidence>
<dbReference type="GO" id="GO:0030154">
    <property type="term" value="P:cell differentiation"/>
    <property type="evidence" value="ECO:0007669"/>
    <property type="project" value="UniProtKB-UniRule"/>
</dbReference>
<name>A0A816IG40_BRANA</name>
<dbReference type="AlphaFoldDB" id="A0A816IG40"/>
<dbReference type="Proteomes" id="UP001295469">
    <property type="component" value="Chromosome C03"/>
</dbReference>
<dbReference type="Pfam" id="PF06404">
    <property type="entry name" value="PSK"/>
    <property type="match status" value="1"/>
</dbReference>
<evidence type="ECO:0000256" key="4">
    <source>
        <dbReference type="ARBA" id="ARBA00022525"/>
    </source>
</evidence>
<keyword evidence="5 9" id="KW-0765">Sulfation</keyword>